<dbReference type="Pfam" id="PF05157">
    <property type="entry name" value="MshEN"/>
    <property type="match status" value="1"/>
</dbReference>
<dbReference type="PATRIC" id="fig|1618572.3.peg.241"/>
<dbReference type="GO" id="GO:0005886">
    <property type="term" value="C:plasma membrane"/>
    <property type="evidence" value="ECO:0007669"/>
    <property type="project" value="TreeGrafter"/>
</dbReference>
<name>A0A0G0LMZ2_9BACT</name>
<comment type="caution">
    <text evidence="5">The sequence shown here is derived from an EMBL/GenBank/DDBJ whole genome shotgun (WGS) entry which is preliminary data.</text>
</comment>
<evidence type="ECO:0000259" key="4">
    <source>
        <dbReference type="SMART" id="SM00382"/>
    </source>
</evidence>
<proteinExistence type="inferred from homology"/>
<comment type="similarity">
    <text evidence="1">Belongs to the GSP E family.</text>
</comment>
<dbReference type="AlphaFoldDB" id="A0A0G0LMZ2"/>
<dbReference type="STRING" id="1618572.UT17_C0002G0080"/>
<dbReference type="Pfam" id="PF00437">
    <property type="entry name" value="T2SSE"/>
    <property type="match status" value="1"/>
</dbReference>
<dbReference type="Gene3D" id="3.30.300.160">
    <property type="entry name" value="Type II secretion system, protein E, N-terminal domain"/>
    <property type="match status" value="1"/>
</dbReference>
<dbReference type="InterPro" id="IPR037257">
    <property type="entry name" value="T2SS_E_N_sf"/>
</dbReference>
<reference evidence="5 6" key="1">
    <citation type="journal article" date="2015" name="Nature">
        <title>rRNA introns, odd ribosomes, and small enigmatic genomes across a large radiation of phyla.</title>
        <authorList>
            <person name="Brown C.T."/>
            <person name="Hug L.A."/>
            <person name="Thomas B.C."/>
            <person name="Sharon I."/>
            <person name="Castelle C.J."/>
            <person name="Singh A."/>
            <person name="Wilkins M.J."/>
            <person name="Williams K.H."/>
            <person name="Banfield J.F."/>
        </authorList>
    </citation>
    <scope>NUCLEOTIDE SEQUENCE [LARGE SCALE GENOMIC DNA]</scope>
</reference>
<dbReference type="InterPro" id="IPR003593">
    <property type="entry name" value="AAA+_ATPase"/>
</dbReference>
<protein>
    <submittedName>
        <fullName evidence="5">General secretory pathway protein E</fullName>
    </submittedName>
</protein>
<dbReference type="Gene3D" id="3.40.50.300">
    <property type="entry name" value="P-loop containing nucleotide triphosphate hydrolases"/>
    <property type="match status" value="1"/>
</dbReference>
<evidence type="ECO:0000313" key="6">
    <source>
        <dbReference type="Proteomes" id="UP000034774"/>
    </source>
</evidence>
<dbReference type="GO" id="GO:0005524">
    <property type="term" value="F:ATP binding"/>
    <property type="evidence" value="ECO:0007669"/>
    <property type="project" value="UniProtKB-KW"/>
</dbReference>
<dbReference type="EMBL" id="LBVU01000002">
    <property type="protein sequence ID" value="KKQ92417.1"/>
    <property type="molecule type" value="Genomic_DNA"/>
</dbReference>
<gene>
    <name evidence="5" type="ORF">UT17_C0002G0080</name>
</gene>
<organism evidence="5 6">
    <name type="scientific">Candidatus Woesebacteria bacterium GW2011_GWB1_39_10</name>
    <dbReference type="NCBI Taxonomy" id="1618572"/>
    <lineage>
        <taxon>Bacteria</taxon>
        <taxon>Candidatus Woeseibacteriota</taxon>
    </lineage>
</organism>
<evidence type="ECO:0000256" key="3">
    <source>
        <dbReference type="ARBA" id="ARBA00022840"/>
    </source>
</evidence>
<accession>A0A0G0LMZ2</accession>
<dbReference type="PANTHER" id="PTHR30258">
    <property type="entry name" value="TYPE II SECRETION SYSTEM PROTEIN GSPE-RELATED"/>
    <property type="match status" value="1"/>
</dbReference>
<dbReference type="SMART" id="SM00382">
    <property type="entry name" value="AAA"/>
    <property type="match status" value="1"/>
</dbReference>
<dbReference type="SUPFAM" id="SSF160246">
    <property type="entry name" value="EspE N-terminal domain-like"/>
    <property type="match status" value="1"/>
</dbReference>
<dbReference type="InterPro" id="IPR001482">
    <property type="entry name" value="T2SS/T4SS_dom"/>
</dbReference>
<evidence type="ECO:0000256" key="1">
    <source>
        <dbReference type="ARBA" id="ARBA00006611"/>
    </source>
</evidence>
<dbReference type="FunFam" id="3.40.50.300:FF:000398">
    <property type="entry name" value="Type IV pilus assembly ATPase PilB"/>
    <property type="match status" value="1"/>
</dbReference>
<keyword evidence="2" id="KW-0547">Nucleotide-binding</keyword>
<dbReference type="CDD" id="cd01129">
    <property type="entry name" value="PulE-GspE-like"/>
    <property type="match status" value="1"/>
</dbReference>
<dbReference type="SUPFAM" id="SSF52540">
    <property type="entry name" value="P-loop containing nucleoside triphosphate hydrolases"/>
    <property type="match status" value="1"/>
</dbReference>
<dbReference type="PANTHER" id="PTHR30258:SF2">
    <property type="entry name" value="COMG OPERON PROTEIN 1"/>
    <property type="match status" value="1"/>
</dbReference>
<dbReference type="InterPro" id="IPR027417">
    <property type="entry name" value="P-loop_NTPase"/>
</dbReference>
<evidence type="ECO:0000313" key="5">
    <source>
        <dbReference type="EMBL" id="KKQ92417.1"/>
    </source>
</evidence>
<feature type="domain" description="AAA+ ATPase" evidence="4">
    <location>
        <begin position="343"/>
        <end position="464"/>
    </location>
</feature>
<dbReference type="Gene3D" id="3.30.450.90">
    <property type="match status" value="1"/>
</dbReference>
<sequence>MYLELLDFSSKFLAINMPTAQPVNGTNSLNSTGTLADILVTLGALDARRAEQVKFTEIQSGKTQEDIIKEASMVPEDKLVQAKAQLYNIPYVDLNIAPIDPNALAVLPSEVAERFRVFPVNYDKKDKILGLAMADPLDLAAIEFIEQKTGLHVKTYAAEPMKVDDFIQTRYTTSLTKQVTAAMKEVTPEEKEGVKAIESSRGGFIREEKIAEIVSQILDFAIKSRASDVHIEPEEKSTRVRYRIDGILQEKLTIPQELHDSLISRIKILGGMKIDEKRIPQDGRFNFKGSEEEVDLRISSLPTTWGEKIVMRLLKKSGGVPTLQELGLRGKSLKDLQDAILRPHGIILICGPTGSGKTTTLYSVLSRLNTPKVNIVTLEDPIEYKIPGVNQVQINSAVGLTFADGLKSFLRQDPNIILVGEIRDSETADLAIQASLTGHLVFSTLHTNDASGALPRLLDMGAEPYLLASSITCLVAQRVVRKIHDDCKESYTPDPKIVGEMKKELGSLWQSQGEVKLYRGKGDPDCGNSGYLGRMGIFETITITEKIGKLILERASAGDIDRAAREGGMISLKQDGYLKVAEGITTVEEILRVAQE</sequence>
<dbReference type="Proteomes" id="UP000034774">
    <property type="component" value="Unassembled WGS sequence"/>
</dbReference>
<keyword evidence="3" id="KW-0067">ATP-binding</keyword>
<dbReference type="InterPro" id="IPR007831">
    <property type="entry name" value="T2SS_GspE_N"/>
</dbReference>
<dbReference type="GO" id="GO:0016887">
    <property type="term" value="F:ATP hydrolysis activity"/>
    <property type="evidence" value="ECO:0007669"/>
    <property type="project" value="TreeGrafter"/>
</dbReference>
<evidence type="ECO:0000256" key="2">
    <source>
        <dbReference type="ARBA" id="ARBA00022741"/>
    </source>
</evidence>